<comment type="similarity">
    <text evidence="2 8">Belongs to the universal ribosomal protein uL3 family.</text>
</comment>
<protein>
    <recommendedName>
        <fullName evidence="7">Large ribosomal subunit protein uL3m</fullName>
    </recommendedName>
</protein>
<keyword evidence="3" id="KW-0809">Transit peptide</keyword>
<name>A0A9W4XB24_9ASCO</name>
<proteinExistence type="inferred from homology"/>
<dbReference type="GO" id="GO:0006412">
    <property type="term" value="P:translation"/>
    <property type="evidence" value="ECO:0007669"/>
    <property type="project" value="InterPro"/>
</dbReference>
<dbReference type="GO" id="GO:0003735">
    <property type="term" value="F:structural constituent of ribosome"/>
    <property type="evidence" value="ECO:0007669"/>
    <property type="project" value="InterPro"/>
</dbReference>
<accession>A0A9W4XB24</accession>
<comment type="caution">
    <text evidence="10">The sequence shown here is derived from an EMBL/GenBank/DDBJ whole genome shotgun (WGS) entry which is preliminary data.</text>
</comment>
<dbReference type="OrthoDB" id="274683at2759"/>
<dbReference type="Pfam" id="PF00297">
    <property type="entry name" value="Ribosomal_L3"/>
    <property type="match status" value="1"/>
</dbReference>
<comment type="subcellular location">
    <subcellularLocation>
        <location evidence="1">Mitochondrion</location>
    </subcellularLocation>
</comment>
<feature type="region of interest" description="Disordered" evidence="9">
    <location>
        <begin position="188"/>
        <end position="227"/>
    </location>
</feature>
<evidence type="ECO:0000256" key="4">
    <source>
        <dbReference type="ARBA" id="ARBA00022980"/>
    </source>
</evidence>
<reference evidence="10" key="1">
    <citation type="submission" date="2022-12" db="EMBL/GenBank/DDBJ databases">
        <authorList>
            <person name="Brejova B."/>
        </authorList>
    </citation>
    <scope>NUCLEOTIDE SEQUENCE</scope>
</reference>
<dbReference type="PANTHER" id="PTHR11229">
    <property type="entry name" value="50S RIBOSOMAL PROTEIN L3"/>
    <property type="match status" value="1"/>
</dbReference>
<dbReference type="InterPro" id="IPR019926">
    <property type="entry name" value="Ribosomal_uL3_CS"/>
</dbReference>
<keyword evidence="11" id="KW-1185">Reference proteome</keyword>
<evidence type="ECO:0000256" key="7">
    <source>
        <dbReference type="ARBA" id="ARBA00035209"/>
    </source>
</evidence>
<dbReference type="EMBL" id="CANTUO010000001">
    <property type="protein sequence ID" value="CAI5755640.1"/>
    <property type="molecule type" value="Genomic_DNA"/>
</dbReference>
<dbReference type="Gene3D" id="2.40.30.10">
    <property type="entry name" value="Translation factors"/>
    <property type="match status" value="2"/>
</dbReference>
<evidence type="ECO:0000313" key="10">
    <source>
        <dbReference type="EMBL" id="CAI5755640.1"/>
    </source>
</evidence>
<organism evidence="10 11">
    <name type="scientific">Candida verbasci</name>
    <dbReference type="NCBI Taxonomy" id="1227364"/>
    <lineage>
        <taxon>Eukaryota</taxon>
        <taxon>Fungi</taxon>
        <taxon>Dikarya</taxon>
        <taxon>Ascomycota</taxon>
        <taxon>Saccharomycotina</taxon>
        <taxon>Pichiomycetes</taxon>
        <taxon>Debaryomycetaceae</taxon>
        <taxon>Candida/Lodderomyces clade</taxon>
        <taxon>Candida</taxon>
    </lineage>
</organism>
<dbReference type="NCBIfam" id="TIGR03625">
    <property type="entry name" value="L3_bact"/>
    <property type="match status" value="1"/>
</dbReference>
<evidence type="ECO:0000256" key="1">
    <source>
        <dbReference type="ARBA" id="ARBA00004173"/>
    </source>
</evidence>
<dbReference type="GO" id="GO:0005762">
    <property type="term" value="C:mitochondrial large ribosomal subunit"/>
    <property type="evidence" value="ECO:0007669"/>
    <property type="project" value="TreeGrafter"/>
</dbReference>
<dbReference type="FunFam" id="2.40.30.10:FF:000004">
    <property type="entry name" value="50S ribosomal protein L3"/>
    <property type="match status" value="1"/>
</dbReference>
<evidence type="ECO:0000256" key="8">
    <source>
        <dbReference type="RuleBase" id="RU003905"/>
    </source>
</evidence>
<dbReference type="InterPro" id="IPR019927">
    <property type="entry name" value="Ribosomal_uL3_bac/org-type"/>
</dbReference>
<evidence type="ECO:0000256" key="6">
    <source>
        <dbReference type="ARBA" id="ARBA00023274"/>
    </source>
</evidence>
<sequence>MFINSINKVIQSNRSRIQIRNAAKITSIHSIPSIKTKPPVVKHTIEERNKRRQLLERPGIFGIKRGMITWFTSEGEQLPATVIEIDSVEVLQHKTEDEFGYNSILLGTIDRFKNLKLGLSTLKIFDKAGTAPKYKIGEFRIRNSLESELPLGTEIKADYFAEGQLIDVKGITKGKGFAGGMKRWGFKGQPATHGVTKTHRKAGGHGGNQDPGRIFPGHKGEGRMGGKNNTKFNIEVLKTDADAGIIIVKGSIPGPRKAILKLQDSLIKYATSKNQIEKEAM</sequence>
<dbReference type="InterPro" id="IPR000597">
    <property type="entry name" value="Ribosomal_uL3"/>
</dbReference>
<keyword evidence="6 8" id="KW-0687">Ribonucleoprotein</keyword>
<dbReference type="Proteomes" id="UP001152885">
    <property type="component" value="Unassembled WGS sequence"/>
</dbReference>
<dbReference type="PROSITE" id="PS00474">
    <property type="entry name" value="RIBOSOMAL_L3"/>
    <property type="match status" value="1"/>
</dbReference>
<evidence type="ECO:0000256" key="9">
    <source>
        <dbReference type="SAM" id="MobiDB-lite"/>
    </source>
</evidence>
<evidence type="ECO:0000313" key="11">
    <source>
        <dbReference type="Proteomes" id="UP001152885"/>
    </source>
</evidence>
<evidence type="ECO:0000256" key="5">
    <source>
        <dbReference type="ARBA" id="ARBA00023128"/>
    </source>
</evidence>
<gene>
    <name evidence="10" type="ORF">CANVERA_P0156</name>
</gene>
<keyword evidence="4 8" id="KW-0689">Ribosomal protein</keyword>
<keyword evidence="5" id="KW-0496">Mitochondrion</keyword>
<dbReference type="InterPro" id="IPR009000">
    <property type="entry name" value="Transl_B-barrel_sf"/>
</dbReference>
<dbReference type="PANTHER" id="PTHR11229:SF8">
    <property type="entry name" value="LARGE RIBOSOMAL SUBUNIT PROTEIN UL3M"/>
    <property type="match status" value="1"/>
</dbReference>
<evidence type="ECO:0000256" key="2">
    <source>
        <dbReference type="ARBA" id="ARBA00006540"/>
    </source>
</evidence>
<evidence type="ECO:0000256" key="3">
    <source>
        <dbReference type="ARBA" id="ARBA00022946"/>
    </source>
</evidence>
<dbReference type="SUPFAM" id="SSF50447">
    <property type="entry name" value="Translation proteins"/>
    <property type="match status" value="1"/>
</dbReference>
<dbReference type="AlphaFoldDB" id="A0A9W4XB24"/>